<proteinExistence type="predicted"/>
<dbReference type="EMBL" id="UINC01055577">
    <property type="protein sequence ID" value="SVB74619.1"/>
    <property type="molecule type" value="Genomic_DNA"/>
</dbReference>
<protein>
    <recommendedName>
        <fullName evidence="2">Caspase family p20 domain-containing protein</fullName>
    </recommendedName>
</protein>
<reference evidence="1" key="1">
    <citation type="submission" date="2018-05" db="EMBL/GenBank/DDBJ databases">
        <authorList>
            <person name="Lanie J.A."/>
            <person name="Ng W.-L."/>
            <person name="Kazmierczak K.M."/>
            <person name="Andrzejewski T.M."/>
            <person name="Davidsen T.M."/>
            <person name="Wayne K.J."/>
            <person name="Tettelin H."/>
            <person name="Glass J.I."/>
            <person name="Rusch D."/>
            <person name="Podicherti R."/>
            <person name="Tsui H.-C.T."/>
            <person name="Winkler M.E."/>
        </authorList>
    </citation>
    <scope>NUCLEOTIDE SEQUENCE</scope>
</reference>
<organism evidence="1">
    <name type="scientific">marine metagenome</name>
    <dbReference type="NCBI Taxonomy" id="408172"/>
    <lineage>
        <taxon>unclassified sequences</taxon>
        <taxon>metagenomes</taxon>
        <taxon>ecological metagenomes</taxon>
    </lineage>
</organism>
<feature type="non-terminal residue" evidence="1">
    <location>
        <position position="151"/>
    </location>
</feature>
<name>A0A382GI32_9ZZZZ</name>
<accession>A0A382GI32</accession>
<evidence type="ECO:0008006" key="2">
    <source>
        <dbReference type="Google" id="ProtNLM"/>
    </source>
</evidence>
<sequence length="151" mass="16965">MRRLMQMSHAACFAIFLLGSMPLVAFTISLGADEWEPKKTHAVIVGVLEWKNGLTPFSKRNRKDQELRNLLIKRGTPAENVTMLLDQEATLPKIRKAISQVLSRTTKDSTLIIYYDGHGWATGSDFCFANYDVQSGRKDTAWSMNELAATV</sequence>
<dbReference type="Gene3D" id="3.40.50.1460">
    <property type="match status" value="1"/>
</dbReference>
<gene>
    <name evidence="1" type="ORF">METZ01_LOCUS227473</name>
</gene>
<dbReference type="AlphaFoldDB" id="A0A382GI32"/>
<evidence type="ECO:0000313" key="1">
    <source>
        <dbReference type="EMBL" id="SVB74619.1"/>
    </source>
</evidence>